<keyword evidence="2" id="KW-1185">Reference proteome</keyword>
<dbReference type="AlphaFoldDB" id="A0A916XS20"/>
<dbReference type="RefSeq" id="WP_188848370.1">
    <property type="nucleotide sequence ID" value="NZ_BMJJ01000001.1"/>
</dbReference>
<accession>A0A916XS20</accession>
<sequence length="277" mass="29479">MTPGGRPAEAPDAEGQVIAGVDGCRAGWVAVIGRVGKLGPGALPSLPESLQARVFPRFDFLLYALPEDAVIAVDMPIGLPERIEGPGRAAEKATRPLLGERQSSVFSIPARPAVEAGAGPFRSELHRREAYRAACAIAERLSHPPRRISIQGFGLFPKIIEIDRLLLADPRRATRVIEGHPELAFRLLNGGTPVSSPKKIQGRVDATGMEDRRRLLLEAGLGRDFLYAPAPAGAAQDDFLDACAMLCVAARHAAGIAVAHPSPPDRDARGLPIAIWA</sequence>
<dbReference type="Proteomes" id="UP000613160">
    <property type="component" value="Unassembled WGS sequence"/>
</dbReference>
<protein>
    <recommendedName>
        <fullName evidence="3">DUF429 domain-containing protein</fullName>
    </recommendedName>
</protein>
<proteinExistence type="predicted"/>
<dbReference type="EMBL" id="BMJJ01000001">
    <property type="protein sequence ID" value="GGD01610.1"/>
    <property type="molecule type" value="Genomic_DNA"/>
</dbReference>
<gene>
    <name evidence="1" type="ORF">GCM10011335_00230</name>
</gene>
<reference evidence="1" key="2">
    <citation type="submission" date="2020-09" db="EMBL/GenBank/DDBJ databases">
        <authorList>
            <person name="Sun Q."/>
            <person name="Zhou Y."/>
        </authorList>
    </citation>
    <scope>NUCLEOTIDE SEQUENCE</scope>
    <source>
        <strain evidence="1">CGMCC 1.15493</strain>
    </source>
</reference>
<evidence type="ECO:0000313" key="2">
    <source>
        <dbReference type="Proteomes" id="UP000613160"/>
    </source>
</evidence>
<organism evidence="1 2">
    <name type="scientific">Aureimonas glaciei</name>
    <dbReference type="NCBI Taxonomy" id="1776957"/>
    <lineage>
        <taxon>Bacteria</taxon>
        <taxon>Pseudomonadati</taxon>
        <taxon>Pseudomonadota</taxon>
        <taxon>Alphaproteobacteria</taxon>
        <taxon>Hyphomicrobiales</taxon>
        <taxon>Aurantimonadaceae</taxon>
        <taxon>Aureimonas</taxon>
    </lineage>
</organism>
<dbReference type="Pfam" id="PF04250">
    <property type="entry name" value="DUF429"/>
    <property type="match status" value="1"/>
</dbReference>
<reference evidence="1" key="1">
    <citation type="journal article" date="2014" name="Int. J. Syst. Evol. Microbiol.">
        <title>Complete genome sequence of Corynebacterium casei LMG S-19264T (=DSM 44701T), isolated from a smear-ripened cheese.</title>
        <authorList>
            <consortium name="US DOE Joint Genome Institute (JGI-PGF)"/>
            <person name="Walter F."/>
            <person name="Albersmeier A."/>
            <person name="Kalinowski J."/>
            <person name="Ruckert C."/>
        </authorList>
    </citation>
    <scope>NUCLEOTIDE SEQUENCE</scope>
    <source>
        <strain evidence="1">CGMCC 1.15493</strain>
    </source>
</reference>
<evidence type="ECO:0000313" key="1">
    <source>
        <dbReference type="EMBL" id="GGD01610.1"/>
    </source>
</evidence>
<evidence type="ECO:0008006" key="3">
    <source>
        <dbReference type="Google" id="ProtNLM"/>
    </source>
</evidence>
<comment type="caution">
    <text evidence="1">The sequence shown here is derived from an EMBL/GenBank/DDBJ whole genome shotgun (WGS) entry which is preliminary data.</text>
</comment>
<dbReference type="InterPro" id="IPR007362">
    <property type="entry name" value="DUF429"/>
</dbReference>
<name>A0A916XS20_9HYPH</name>